<reference evidence="4 5" key="1">
    <citation type="submission" date="2014-10" db="EMBL/GenBank/DDBJ databases">
        <title>Draft genome of anammox bacterium scalindua brodae, obtained using differential coverage binning of sequence data from two enrichment reactors.</title>
        <authorList>
            <person name="Speth D.R."/>
            <person name="Russ L."/>
            <person name="Kartal B."/>
            <person name="Op den Camp H.J."/>
            <person name="Dutilh B.E."/>
            <person name="Jetten M.S."/>
        </authorList>
    </citation>
    <scope>NUCLEOTIDE SEQUENCE [LARGE SCALE GENOMIC DNA]</scope>
    <source>
        <strain evidence="4">RU1</strain>
    </source>
</reference>
<name>A0A0B0ELR0_9BACT</name>
<keyword evidence="1" id="KW-0472">Membrane</keyword>
<dbReference type="PANTHER" id="PTHR37464:SF1">
    <property type="entry name" value="BLL2463 PROTEIN"/>
    <property type="match status" value="1"/>
</dbReference>
<dbReference type="AlphaFoldDB" id="A0A0B0ELR0"/>
<evidence type="ECO:0000259" key="3">
    <source>
        <dbReference type="Pfam" id="PF13519"/>
    </source>
</evidence>
<evidence type="ECO:0000256" key="1">
    <source>
        <dbReference type="SAM" id="Phobius"/>
    </source>
</evidence>
<accession>A0A0B0ELR0</accession>
<feature type="domain" description="Aerotolerance regulator N-terminal" evidence="2">
    <location>
        <begin position="1"/>
        <end position="79"/>
    </location>
</feature>
<evidence type="ECO:0000313" key="5">
    <source>
        <dbReference type="Proteomes" id="UP000030652"/>
    </source>
</evidence>
<dbReference type="SUPFAM" id="SSF53300">
    <property type="entry name" value="vWA-like"/>
    <property type="match status" value="1"/>
</dbReference>
<dbReference type="PANTHER" id="PTHR37464">
    <property type="entry name" value="BLL2463 PROTEIN"/>
    <property type="match status" value="1"/>
</dbReference>
<protein>
    <recommendedName>
        <fullName evidence="6">VWFA domain-containing protein</fullName>
    </recommendedName>
</protein>
<dbReference type="Gene3D" id="3.40.50.410">
    <property type="entry name" value="von Willebrand factor, type A domain"/>
    <property type="match status" value="1"/>
</dbReference>
<proteinExistence type="predicted"/>
<feature type="transmembrane region" description="Helical" evidence="1">
    <location>
        <begin position="62"/>
        <end position="82"/>
    </location>
</feature>
<feature type="transmembrane region" description="Helical" evidence="1">
    <location>
        <begin position="583"/>
        <end position="604"/>
    </location>
</feature>
<gene>
    <name evidence="4" type="ORF">SCABRO_00232</name>
</gene>
<dbReference type="eggNOG" id="COG2304">
    <property type="taxonomic scope" value="Bacteria"/>
</dbReference>
<keyword evidence="1" id="KW-1133">Transmembrane helix</keyword>
<evidence type="ECO:0000259" key="2">
    <source>
        <dbReference type="Pfam" id="PF07584"/>
    </source>
</evidence>
<dbReference type="InterPro" id="IPR002035">
    <property type="entry name" value="VWF_A"/>
</dbReference>
<feature type="transmembrane region" description="Helical" evidence="1">
    <location>
        <begin position="7"/>
        <end position="25"/>
    </location>
</feature>
<evidence type="ECO:0008006" key="6">
    <source>
        <dbReference type="Google" id="ProtNLM"/>
    </source>
</evidence>
<dbReference type="Proteomes" id="UP000030652">
    <property type="component" value="Unassembled WGS sequence"/>
</dbReference>
<organism evidence="4 5">
    <name type="scientific">Candidatus Scalindua brodae</name>
    <dbReference type="NCBI Taxonomy" id="237368"/>
    <lineage>
        <taxon>Bacteria</taxon>
        <taxon>Pseudomonadati</taxon>
        <taxon>Planctomycetota</taxon>
        <taxon>Candidatus Brocadiia</taxon>
        <taxon>Candidatus Brocadiales</taxon>
        <taxon>Candidatus Scalinduaceae</taxon>
        <taxon>Candidatus Scalindua</taxon>
    </lineage>
</organism>
<evidence type="ECO:0000313" key="4">
    <source>
        <dbReference type="EMBL" id="KHE93982.1"/>
    </source>
</evidence>
<dbReference type="InterPro" id="IPR024163">
    <property type="entry name" value="Aerotolerance_reg_N"/>
</dbReference>
<dbReference type="Pfam" id="PF13519">
    <property type="entry name" value="VWA_2"/>
    <property type="match status" value="1"/>
</dbReference>
<sequence length="607" mass="69526">MNFIHPEFLYLLFIIPILIAFNLFYKGKRTLPVTTLFIWEKLHEERKSENITFNRLRKDIPFLLQILFVILSTIVLSQPVFFKINRKTDKVVFIIDSSISMNSGIEGNQHIDRAKERAIQLLLGDHKSNHVMVIKAASDTEIVHHYSLDTNQLIDAIRSISSTDTITSLDQAITTAFSLKEIPSRVVVFTSKLPGKTSLPSNETNTVTWVSMGNIPENNIIISNFDIRQDFSINRNYQTFLRITNDSDLKQYFKLKVFYEDELYEVRDVVMTPHESKALMISMGQIREGLVRIKIDANDDLVADNEVFILLEPEKRLSILLVTSGNSFLENVLNLHESVDIDLCESSNYDEKINTGNYDVVIYDNVDKEINVFTDSILICAKENEYTDTQKGIVSPKLLDFNYSHKSLNGLDLSNLLIDKSYIVNVPEWGETLIESEHGALMFCGERDNKKLLVSGYDLMQSNFPLEIAFPLFISRVVRWFKGYEHKNWITAGETYHYTIPGTFTRDSVTVIMPDGELHVNSVKNNLVAFTDTMKAGVYRIDGDTFQKRFVVNFQTGDIADKNVFSKNIIPQKKPGISETTPMALWFLFAILSLGALVVEWYFYVRA</sequence>
<feature type="domain" description="VWFA" evidence="3">
    <location>
        <begin position="91"/>
        <end position="191"/>
    </location>
</feature>
<keyword evidence="1" id="KW-0812">Transmembrane</keyword>
<comment type="caution">
    <text evidence="4">The sequence shown here is derived from an EMBL/GenBank/DDBJ whole genome shotgun (WGS) entry which is preliminary data.</text>
</comment>
<dbReference type="EMBL" id="JRYO01000022">
    <property type="protein sequence ID" value="KHE93982.1"/>
    <property type="molecule type" value="Genomic_DNA"/>
</dbReference>
<dbReference type="Pfam" id="PF07584">
    <property type="entry name" value="BatA"/>
    <property type="match status" value="1"/>
</dbReference>
<dbReference type="InterPro" id="IPR036465">
    <property type="entry name" value="vWFA_dom_sf"/>
</dbReference>